<evidence type="ECO:0000256" key="1">
    <source>
        <dbReference type="SAM" id="Coils"/>
    </source>
</evidence>
<evidence type="ECO:0000313" key="4">
    <source>
        <dbReference type="Proteomes" id="UP000750711"/>
    </source>
</evidence>
<gene>
    <name evidence="3" type="ORF">GP486_006041</name>
</gene>
<organism evidence="3 4">
    <name type="scientific">Trichoglossum hirsutum</name>
    <dbReference type="NCBI Taxonomy" id="265104"/>
    <lineage>
        <taxon>Eukaryota</taxon>
        <taxon>Fungi</taxon>
        <taxon>Dikarya</taxon>
        <taxon>Ascomycota</taxon>
        <taxon>Pezizomycotina</taxon>
        <taxon>Geoglossomycetes</taxon>
        <taxon>Geoglossales</taxon>
        <taxon>Geoglossaceae</taxon>
        <taxon>Trichoglossum</taxon>
    </lineage>
</organism>
<evidence type="ECO:0000313" key="3">
    <source>
        <dbReference type="EMBL" id="KAH0556019.1"/>
    </source>
</evidence>
<feature type="domain" description="HNH nuclease" evidence="2">
    <location>
        <begin position="181"/>
        <end position="245"/>
    </location>
</feature>
<keyword evidence="4" id="KW-1185">Reference proteome</keyword>
<protein>
    <recommendedName>
        <fullName evidence="2">HNH nuclease domain-containing protein</fullName>
    </recommendedName>
</protein>
<dbReference type="InterPro" id="IPR003615">
    <property type="entry name" value="HNH_nuc"/>
</dbReference>
<keyword evidence="1" id="KW-0175">Coiled coil</keyword>
<name>A0A9P8L836_9PEZI</name>
<evidence type="ECO:0000259" key="2">
    <source>
        <dbReference type="Pfam" id="PF13391"/>
    </source>
</evidence>
<feature type="coiled-coil region" evidence="1">
    <location>
        <begin position="43"/>
        <end position="77"/>
    </location>
</feature>
<comment type="caution">
    <text evidence="3">The sequence shown here is derived from an EMBL/GenBank/DDBJ whole genome shotgun (WGS) entry which is preliminary data.</text>
</comment>
<dbReference type="EMBL" id="JAGHQM010001263">
    <property type="protein sequence ID" value="KAH0556019.1"/>
    <property type="molecule type" value="Genomic_DNA"/>
</dbReference>
<dbReference type="Pfam" id="PF13391">
    <property type="entry name" value="HNH_2"/>
    <property type="match status" value="1"/>
</dbReference>
<reference evidence="3" key="1">
    <citation type="submission" date="2021-03" db="EMBL/GenBank/DDBJ databases">
        <title>Comparative genomics and phylogenomic investigation of the class Geoglossomycetes provide insights into ecological specialization and systematics.</title>
        <authorList>
            <person name="Melie T."/>
            <person name="Pirro S."/>
            <person name="Miller A.N."/>
            <person name="Quandt A."/>
        </authorList>
    </citation>
    <scope>NUCLEOTIDE SEQUENCE</scope>
    <source>
        <strain evidence="3">CAQ_001_2017</strain>
    </source>
</reference>
<dbReference type="Proteomes" id="UP000750711">
    <property type="component" value="Unassembled WGS sequence"/>
</dbReference>
<sequence>MLPQIPLRYFSLAAIEDARLKNKASRQDLKRKLSDTSLIEGSERYLKLRIEEVELEREDLELERDRMDWEMNEKKLDEKVYRKAQQSTNKRIISLGDDLWQFKRQLRTHDEKAGKLELLTPDSEGAFAAALLHLYKDPKKGKNRDTTLQNNMRRDSIAAYRSLGSDVETTDDPQITAGIRCTLSGEYFRPNHVKAAHIVPVQLGVELADYIFGKGTGARLFSVDNCLMLHEDIERAFDKGILVFVPVNPAERPIRRWKTVLLNEASRNQVVFFKAFKTLGDVDGMELKFRSEHRPAARFLYYHFVVSLLRCRQQREPGWENIWVKLRTGQPWPTPGRYLRQSMLLVLAKTVGNLSEGEIEGLVQERAFDVPERMAHSEEEEIARRVLEVHQELEEECLRKEENEEGEDEEEDE</sequence>
<feature type="coiled-coil region" evidence="1">
    <location>
        <begin position="376"/>
        <end position="410"/>
    </location>
</feature>
<accession>A0A9P8L836</accession>
<dbReference type="AlphaFoldDB" id="A0A9P8L836"/>
<proteinExistence type="predicted"/>